<dbReference type="EC" id="2.3.2.31" evidence="5"/>
<evidence type="ECO:0000256" key="12">
    <source>
        <dbReference type="SAM" id="MobiDB-lite"/>
    </source>
</evidence>
<accession>A0A1R3JWG5</accession>
<comment type="catalytic activity">
    <reaction evidence="1">
        <text>[E2 ubiquitin-conjugating enzyme]-S-ubiquitinyl-L-cysteine + [acceptor protein]-L-lysine = [E2 ubiquitin-conjugating enzyme]-L-cysteine + [acceptor protein]-N(6)-ubiquitinyl-L-lysine.</text>
        <dbReference type="EC" id="2.3.2.31"/>
    </reaction>
</comment>
<keyword evidence="11" id="KW-0862">Zinc</keyword>
<dbReference type="UniPathway" id="UPA00143"/>
<dbReference type="PANTHER" id="PTHR11685">
    <property type="entry name" value="RBR FAMILY RING FINGER AND IBR DOMAIN-CONTAINING"/>
    <property type="match status" value="1"/>
</dbReference>
<evidence type="ECO:0000259" key="13">
    <source>
        <dbReference type="PROSITE" id="PS51873"/>
    </source>
</evidence>
<dbReference type="Pfam" id="PF01485">
    <property type="entry name" value="IBR"/>
    <property type="match status" value="2"/>
</dbReference>
<keyword evidence="8" id="KW-0677">Repeat</keyword>
<proteinExistence type="inferred from homology"/>
<dbReference type="Pfam" id="PF21235">
    <property type="entry name" value="UBA_ARI1"/>
    <property type="match status" value="1"/>
</dbReference>
<feature type="domain" description="RING-type" evidence="13">
    <location>
        <begin position="1"/>
        <end position="256"/>
    </location>
</feature>
<dbReference type="InterPro" id="IPR031127">
    <property type="entry name" value="E3_UB_ligase_RBR"/>
</dbReference>
<dbReference type="InterPro" id="IPR045840">
    <property type="entry name" value="Ariadne"/>
</dbReference>
<evidence type="ECO:0000256" key="7">
    <source>
        <dbReference type="ARBA" id="ARBA00022723"/>
    </source>
</evidence>
<dbReference type="FunFam" id="1.20.120.1750:FF:000027">
    <property type="entry name" value="RBR-type E3 ubiquitin transferase"/>
    <property type="match status" value="1"/>
</dbReference>
<comment type="pathway">
    <text evidence="3">Protein modification; protein ubiquitination.</text>
</comment>
<comment type="cofactor">
    <cofactor evidence="2">
        <name>Zn(2+)</name>
        <dbReference type="ChEBI" id="CHEBI:29105"/>
    </cofactor>
</comment>
<dbReference type="EMBL" id="AWUE01015178">
    <property type="protein sequence ID" value="OMO99174.1"/>
    <property type="molecule type" value="Genomic_DNA"/>
</dbReference>
<dbReference type="STRING" id="93759.A0A1R3JWG5"/>
<dbReference type="GO" id="GO:0008270">
    <property type="term" value="F:zinc ion binding"/>
    <property type="evidence" value="ECO:0007669"/>
    <property type="project" value="UniProtKB-KW"/>
</dbReference>
<keyword evidence="7" id="KW-0479">Metal-binding</keyword>
<evidence type="ECO:0000256" key="6">
    <source>
        <dbReference type="ARBA" id="ARBA00022679"/>
    </source>
</evidence>
<dbReference type="GO" id="GO:0061630">
    <property type="term" value="F:ubiquitin protein ligase activity"/>
    <property type="evidence" value="ECO:0007669"/>
    <property type="project" value="UniProtKB-EC"/>
</dbReference>
<keyword evidence="6" id="KW-0808">Transferase</keyword>
<dbReference type="Proteomes" id="UP000187203">
    <property type="component" value="Unassembled WGS sequence"/>
</dbReference>
<evidence type="ECO:0000256" key="4">
    <source>
        <dbReference type="ARBA" id="ARBA00005884"/>
    </source>
</evidence>
<dbReference type="SUPFAM" id="SSF57850">
    <property type="entry name" value="RING/U-box"/>
    <property type="match status" value="2"/>
</dbReference>
<evidence type="ECO:0000256" key="5">
    <source>
        <dbReference type="ARBA" id="ARBA00012251"/>
    </source>
</evidence>
<dbReference type="InterPro" id="IPR044066">
    <property type="entry name" value="TRIAD_supradom"/>
</dbReference>
<keyword evidence="10" id="KW-0833">Ubl conjugation pathway</keyword>
<name>A0A1R3JWG5_9ROSI</name>
<keyword evidence="15" id="KW-1185">Reference proteome</keyword>
<dbReference type="CDD" id="cd20346">
    <property type="entry name" value="BRcat_RBR_ANKIB1"/>
    <property type="match status" value="1"/>
</dbReference>
<evidence type="ECO:0000256" key="9">
    <source>
        <dbReference type="ARBA" id="ARBA00022771"/>
    </source>
</evidence>
<dbReference type="OrthoDB" id="10009520at2759"/>
<reference evidence="15" key="1">
    <citation type="submission" date="2013-09" db="EMBL/GenBank/DDBJ databases">
        <title>Corchorus olitorius genome sequencing.</title>
        <authorList>
            <person name="Alam M."/>
            <person name="Haque M.S."/>
            <person name="Islam M.S."/>
            <person name="Emdad E.M."/>
            <person name="Islam M.M."/>
            <person name="Ahmed B."/>
            <person name="Halim A."/>
            <person name="Hossen Q.M.M."/>
            <person name="Hossain M.Z."/>
            <person name="Ahmed R."/>
            <person name="Khan M.M."/>
            <person name="Islam R."/>
            <person name="Rashid M.M."/>
            <person name="Khan S.A."/>
            <person name="Rahman M.S."/>
            <person name="Alam M."/>
            <person name="Yahiya A.S."/>
            <person name="Khan M.S."/>
            <person name="Azam M.S."/>
            <person name="Haque T."/>
            <person name="Lashkar M.Z.H."/>
            <person name="Akhand A.I."/>
            <person name="Morshed G."/>
            <person name="Roy S."/>
            <person name="Uddin K.S."/>
            <person name="Rabeya T."/>
            <person name="Hossain A.S."/>
            <person name="Chowdhury A."/>
            <person name="Snigdha A.R."/>
            <person name="Mortoza M.S."/>
            <person name="Matin S.A."/>
            <person name="Hoque S.M.E."/>
            <person name="Islam M.K."/>
            <person name="Roy D.K."/>
            <person name="Haider R."/>
            <person name="Moosa M.M."/>
            <person name="Elias S.M."/>
            <person name="Hasan A.M."/>
            <person name="Jahan S."/>
            <person name="Shafiuddin M."/>
            <person name="Mahmood N."/>
            <person name="Shommy N.S."/>
        </authorList>
    </citation>
    <scope>NUCLEOTIDE SEQUENCE [LARGE SCALE GENOMIC DNA]</scope>
    <source>
        <strain evidence="15">cv. O-4</strain>
    </source>
</reference>
<evidence type="ECO:0000256" key="11">
    <source>
        <dbReference type="ARBA" id="ARBA00022833"/>
    </source>
</evidence>
<evidence type="ECO:0000256" key="1">
    <source>
        <dbReference type="ARBA" id="ARBA00001798"/>
    </source>
</evidence>
<evidence type="ECO:0000313" key="14">
    <source>
        <dbReference type="EMBL" id="OMO99174.1"/>
    </source>
</evidence>
<evidence type="ECO:0000256" key="3">
    <source>
        <dbReference type="ARBA" id="ARBA00004906"/>
    </source>
</evidence>
<evidence type="ECO:0000256" key="2">
    <source>
        <dbReference type="ARBA" id="ARBA00001947"/>
    </source>
</evidence>
<dbReference type="SMART" id="SM00647">
    <property type="entry name" value="IBR"/>
    <property type="match status" value="2"/>
</dbReference>
<dbReference type="Pfam" id="PF19422">
    <property type="entry name" value="Ariadne"/>
    <property type="match status" value="1"/>
</dbReference>
<evidence type="ECO:0000256" key="10">
    <source>
        <dbReference type="ARBA" id="ARBA00022786"/>
    </source>
</evidence>
<comment type="similarity">
    <text evidence="4">Belongs to the RBR family. Ariadne subfamily.</text>
</comment>
<dbReference type="GO" id="GO:0016567">
    <property type="term" value="P:protein ubiquitination"/>
    <property type="evidence" value="ECO:0007669"/>
    <property type="project" value="UniProtKB-UniPathway"/>
</dbReference>
<dbReference type="InterPro" id="IPR048962">
    <property type="entry name" value="ARIH1-like_UBL"/>
</dbReference>
<dbReference type="InterPro" id="IPR002867">
    <property type="entry name" value="IBR_dom"/>
</dbReference>
<feature type="region of interest" description="Disordered" evidence="12">
    <location>
        <begin position="1"/>
        <end position="36"/>
    </location>
</feature>
<dbReference type="PROSITE" id="PS51873">
    <property type="entry name" value="TRIAD"/>
    <property type="match status" value="1"/>
</dbReference>
<organism evidence="14 15">
    <name type="scientific">Corchorus olitorius</name>
    <dbReference type="NCBI Taxonomy" id="93759"/>
    <lineage>
        <taxon>Eukaryota</taxon>
        <taxon>Viridiplantae</taxon>
        <taxon>Streptophyta</taxon>
        <taxon>Embryophyta</taxon>
        <taxon>Tracheophyta</taxon>
        <taxon>Spermatophyta</taxon>
        <taxon>Magnoliopsida</taxon>
        <taxon>eudicotyledons</taxon>
        <taxon>Gunneridae</taxon>
        <taxon>Pentapetalae</taxon>
        <taxon>rosids</taxon>
        <taxon>malvids</taxon>
        <taxon>Malvales</taxon>
        <taxon>Malvaceae</taxon>
        <taxon>Grewioideae</taxon>
        <taxon>Apeibeae</taxon>
        <taxon>Corchorus</taxon>
    </lineage>
</organism>
<keyword evidence="9" id="KW-0863">Zinc-finger</keyword>
<evidence type="ECO:0000256" key="8">
    <source>
        <dbReference type="ARBA" id="ARBA00022737"/>
    </source>
</evidence>
<sequence>MAANDIKYLSIDDRDDDDSFSDSEEELEEVNLEEEETDSVARLQDKNYVVLTEADIRRRIKEHIDEVSTVASISKDEARILLLHYNWSVSKVHDAWFLDEKGARGKAGLPPVNVKPSLVEELSDEKISNFLVTSYIEANKLIKNCPNPGCENAIELVAGSGNKDVLCSCTHYFCFDCTEEAHHPVDCETVKKWMLKKEAENENYILAFTKPCPQCRKPIEKSNRGKYMRCPPPCNNRFCWICLEPANNHLSCNPYLESKEVKTEREMARNYLARYAHYYERWATNRESMKRAIARFEDEEMSILGLVQEQPRGQLRFLMEAWQRIVECRKILAWTYAFGYFLTTSDEDADKIKLFEFLQGQAESGLERLHDCAEEELKPFLENRLPAREFIDFREKLSRLTGVTERFFDNLVTELEYGFNTDKMCGRGGKK</sequence>
<evidence type="ECO:0000313" key="15">
    <source>
        <dbReference type="Proteomes" id="UP000187203"/>
    </source>
</evidence>
<comment type="caution">
    <text evidence="14">The sequence shown here is derived from an EMBL/GenBank/DDBJ whole genome shotgun (WGS) entry which is preliminary data.</text>
</comment>
<feature type="compositionally biased region" description="Acidic residues" evidence="12">
    <location>
        <begin position="13"/>
        <end position="36"/>
    </location>
</feature>
<protein>
    <recommendedName>
        <fullName evidence="5">RBR-type E3 ubiquitin transferase</fullName>
        <ecNumber evidence="5">2.3.2.31</ecNumber>
    </recommendedName>
</protein>
<dbReference type="Gene3D" id="1.20.120.1750">
    <property type="match status" value="1"/>
</dbReference>
<gene>
    <name evidence="14" type="ORF">COLO4_13468</name>
</gene>
<dbReference type="AlphaFoldDB" id="A0A1R3JWG5"/>